<dbReference type="SUPFAM" id="SSF54160">
    <property type="entry name" value="Chromo domain-like"/>
    <property type="match status" value="1"/>
</dbReference>
<reference evidence="1 2" key="1">
    <citation type="submission" date="2018-04" db="EMBL/GenBank/DDBJ databases">
        <authorList>
            <person name="Vogel A."/>
        </authorList>
    </citation>
    <scope>NUCLEOTIDE SEQUENCE [LARGE SCALE GENOMIC DNA]</scope>
</reference>
<dbReference type="AlphaFoldDB" id="A0A484MCW2"/>
<dbReference type="InterPro" id="IPR016197">
    <property type="entry name" value="Chromo-like_dom_sf"/>
</dbReference>
<accession>A0A484MCW2</accession>
<dbReference type="Proteomes" id="UP000595140">
    <property type="component" value="Unassembled WGS sequence"/>
</dbReference>
<organism evidence="1 2">
    <name type="scientific">Cuscuta campestris</name>
    <dbReference type="NCBI Taxonomy" id="132261"/>
    <lineage>
        <taxon>Eukaryota</taxon>
        <taxon>Viridiplantae</taxon>
        <taxon>Streptophyta</taxon>
        <taxon>Embryophyta</taxon>
        <taxon>Tracheophyta</taxon>
        <taxon>Spermatophyta</taxon>
        <taxon>Magnoliopsida</taxon>
        <taxon>eudicotyledons</taxon>
        <taxon>Gunneridae</taxon>
        <taxon>Pentapetalae</taxon>
        <taxon>asterids</taxon>
        <taxon>lamiids</taxon>
        <taxon>Solanales</taxon>
        <taxon>Convolvulaceae</taxon>
        <taxon>Cuscuteae</taxon>
        <taxon>Cuscuta</taxon>
        <taxon>Cuscuta subgen. Grammica</taxon>
        <taxon>Cuscuta sect. Cleistogrammica</taxon>
    </lineage>
</organism>
<name>A0A484MCW2_9ASTE</name>
<proteinExistence type="predicted"/>
<keyword evidence="2" id="KW-1185">Reference proteome</keyword>
<gene>
    <name evidence="1" type="ORF">CCAM_LOCUS27734</name>
</gene>
<dbReference type="OrthoDB" id="5554229at2759"/>
<protein>
    <recommendedName>
        <fullName evidence="3">Chromo domain-containing protein</fullName>
    </recommendedName>
</protein>
<evidence type="ECO:0000313" key="1">
    <source>
        <dbReference type="EMBL" id="VFQ85958.1"/>
    </source>
</evidence>
<dbReference type="EMBL" id="OOIL02003033">
    <property type="protein sequence ID" value="VFQ85958.1"/>
    <property type="molecule type" value="Genomic_DNA"/>
</dbReference>
<evidence type="ECO:0008006" key="3">
    <source>
        <dbReference type="Google" id="ProtNLM"/>
    </source>
</evidence>
<sequence>MTLEANPLMQHLAAIDARFKELRDAIHDTTKQLQDEFETQLALHAFKLDSQYARVEALLLPYKGGPPHARNRGQGFEDGYERGSTSYIPKPKLEPPKCDGSDPLRWLYKPLPFPSDFVDGHPPAHPVRVYGQRTTLVAGQAVRQALVEWSDGEMEHATWEPIENLRQHFPDLHLEDKVLVDPVGNIMNDVDRGRGVGHGDLGSNVETDMGWDVETGETDVVSDVRKSSRVGHLPAWQKDYLI</sequence>
<evidence type="ECO:0000313" key="2">
    <source>
        <dbReference type="Proteomes" id="UP000595140"/>
    </source>
</evidence>